<name>A0A2V5II16_9EURO</name>
<protein>
    <submittedName>
        <fullName evidence="1">Uncharacterized protein</fullName>
    </submittedName>
</protein>
<dbReference type="AlphaFoldDB" id="A0A2V5II16"/>
<organism evidence="1 2">
    <name type="scientific">Aspergillus indologenus CBS 114.80</name>
    <dbReference type="NCBI Taxonomy" id="1450541"/>
    <lineage>
        <taxon>Eukaryota</taxon>
        <taxon>Fungi</taxon>
        <taxon>Dikarya</taxon>
        <taxon>Ascomycota</taxon>
        <taxon>Pezizomycotina</taxon>
        <taxon>Eurotiomycetes</taxon>
        <taxon>Eurotiomycetidae</taxon>
        <taxon>Eurotiales</taxon>
        <taxon>Aspergillaceae</taxon>
        <taxon>Aspergillus</taxon>
        <taxon>Aspergillus subgen. Circumdati</taxon>
    </lineage>
</organism>
<gene>
    <name evidence="1" type="ORF">BP00DRAFT_421670</name>
</gene>
<reference evidence="1 2" key="1">
    <citation type="submission" date="2018-02" db="EMBL/GenBank/DDBJ databases">
        <title>The genomes of Aspergillus section Nigri reveals drivers in fungal speciation.</title>
        <authorList>
            <consortium name="DOE Joint Genome Institute"/>
            <person name="Vesth T.C."/>
            <person name="Nybo J."/>
            <person name="Theobald S."/>
            <person name="Brandl J."/>
            <person name="Frisvad J.C."/>
            <person name="Nielsen K.F."/>
            <person name="Lyhne E.K."/>
            <person name="Kogle M.E."/>
            <person name="Kuo A."/>
            <person name="Riley R."/>
            <person name="Clum A."/>
            <person name="Nolan M."/>
            <person name="Lipzen A."/>
            <person name="Salamov A."/>
            <person name="Henrissat B."/>
            <person name="Wiebenga A."/>
            <person name="De vries R.P."/>
            <person name="Grigoriev I.V."/>
            <person name="Mortensen U.H."/>
            <person name="Andersen M.R."/>
            <person name="Baker S.E."/>
        </authorList>
    </citation>
    <scope>NUCLEOTIDE SEQUENCE [LARGE SCALE GENOMIC DNA]</scope>
    <source>
        <strain evidence="1 2">CBS 114.80</strain>
    </source>
</reference>
<evidence type="ECO:0000313" key="2">
    <source>
        <dbReference type="Proteomes" id="UP000248817"/>
    </source>
</evidence>
<proteinExistence type="predicted"/>
<accession>A0A2V5II16</accession>
<keyword evidence="2" id="KW-1185">Reference proteome</keyword>
<sequence>MHSSANSDEHPRPCTDHVVIVPADAIQRPERLDYDRFTATRPYTTTTERIAPGTWLITIGWDTRLLSLQTGENIRVDLDICEVALARAFKELWVRFPTCKLVYGCIDVYSTMALYSSEQQPLTSSQDGAVAMTPWWFPARAAVDGDDDDDSNAPTKLLVLAEWKSVVPRNAFDAKEAAWCDSHRPREEAAIPLGKRFASSVSQKGDHSPLLVLGSCSLCGMDHEPCPGDSSQAAWATVNKP</sequence>
<dbReference type="EMBL" id="KZ825465">
    <property type="protein sequence ID" value="PYI36329.1"/>
    <property type="molecule type" value="Genomic_DNA"/>
</dbReference>
<evidence type="ECO:0000313" key="1">
    <source>
        <dbReference type="EMBL" id="PYI36329.1"/>
    </source>
</evidence>
<dbReference type="Proteomes" id="UP000248817">
    <property type="component" value="Unassembled WGS sequence"/>
</dbReference>